<dbReference type="AlphaFoldDB" id="A0A9P4PER0"/>
<feature type="compositionally biased region" description="Low complexity" evidence="1">
    <location>
        <begin position="1"/>
        <end position="18"/>
    </location>
</feature>
<organism evidence="2 3">
    <name type="scientific">Karstenula rhodostoma CBS 690.94</name>
    <dbReference type="NCBI Taxonomy" id="1392251"/>
    <lineage>
        <taxon>Eukaryota</taxon>
        <taxon>Fungi</taxon>
        <taxon>Dikarya</taxon>
        <taxon>Ascomycota</taxon>
        <taxon>Pezizomycotina</taxon>
        <taxon>Dothideomycetes</taxon>
        <taxon>Pleosporomycetidae</taxon>
        <taxon>Pleosporales</taxon>
        <taxon>Massarineae</taxon>
        <taxon>Didymosphaeriaceae</taxon>
        <taxon>Karstenula</taxon>
    </lineage>
</organism>
<evidence type="ECO:0008006" key="4">
    <source>
        <dbReference type="Google" id="ProtNLM"/>
    </source>
</evidence>
<dbReference type="EMBL" id="MU001504">
    <property type="protein sequence ID" value="KAF2442592.1"/>
    <property type="molecule type" value="Genomic_DNA"/>
</dbReference>
<evidence type="ECO:0000313" key="3">
    <source>
        <dbReference type="Proteomes" id="UP000799764"/>
    </source>
</evidence>
<dbReference type="Proteomes" id="UP000799764">
    <property type="component" value="Unassembled WGS sequence"/>
</dbReference>
<proteinExistence type="predicted"/>
<name>A0A9P4PER0_9PLEO</name>
<dbReference type="PANTHER" id="PTHR42100">
    <property type="entry name" value="OXIDOREDUCTASE 178 KDA SUBUNIT, PUTATIVE (AFU_ORTHOLOGUE AFUA_8G04320)-RELATED"/>
    <property type="match status" value="1"/>
</dbReference>
<keyword evidence="3" id="KW-1185">Reference proteome</keyword>
<dbReference type="InterPro" id="IPR034444">
    <property type="entry name" value="Nuo17.8"/>
</dbReference>
<feature type="region of interest" description="Disordered" evidence="1">
    <location>
        <begin position="1"/>
        <end position="38"/>
    </location>
</feature>
<dbReference type="OrthoDB" id="2120038at2759"/>
<dbReference type="PANTHER" id="PTHR42100:SF1">
    <property type="entry name" value="OXIDOREDUCTASE 178 KDA SUBUNIT, PUTATIVE (AFU_ORTHOLOGUE AFUA_8G04320)-RELATED"/>
    <property type="match status" value="1"/>
</dbReference>
<sequence>MQALRRTAATAARQGRTAVPRQQRRYAHDEHHHAHSEPVNESMGLGFWIPIGAIPVFSGLYFVSQSDPDAPSILTRLINKYTEATERYAETNALHVSMIERAGSDRVLFVKSRPQEHVNMRFPEIMNQGSPYNVPAGQVNNMEKVIEKFKKDAYEDNERKLQALRDDNIKSEQPWERFPAPGPENQRWPSKGVGSV</sequence>
<gene>
    <name evidence="2" type="ORF">P171DRAFT_434067</name>
</gene>
<dbReference type="GO" id="GO:0005739">
    <property type="term" value="C:mitochondrion"/>
    <property type="evidence" value="ECO:0007669"/>
    <property type="project" value="InterPro"/>
</dbReference>
<feature type="compositionally biased region" description="Basic and acidic residues" evidence="1">
    <location>
        <begin position="164"/>
        <end position="175"/>
    </location>
</feature>
<feature type="compositionally biased region" description="Basic and acidic residues" evidence="1">
    <location>
        <begin position="26"/>
        <end position="38"/>
    </location>
</feature>
<accession>A0A9P4PER0</accession>
<reference evidence="2" key="1">
    <citation type="journal article" date="2020" name="Stud. Mycol.">
        <title>101 Dothideomycetes genomes: a test case for predicting lifestyles and emergence of pathogens.</title>
        <authorList>
            <person name="Haridas S."/>
            <person name="Albert R."/>
            <person name="Binder M."/>
            <person name="Bloem J."/>
            <person name="Labutti K."/>
            <person name="Salamov A."/>
            <person name="Andreopoulos B."/>
            <person name="Baker S."/>
            <person name="Barry K."/>
            <person name="Bills G."/>
            <person name="Bluhm B."/>
            <person name="Cannon C."/>
            <person name="Castanera R."/>
            <person name="Culley D."/>
            <person name="Daum C."/>
            <person name="Ezra D."/>
            <person name="Gonzalez J."/>
            <person name="Henrissat B."/>
            <person name="Kuo A."/>
            <person name="Liang C."/>
            <person name="Lipzen A."/>
            <person name="Lutzoni F."/>
            <person name="Magnuson J."/>
            <person name="Mondo S."/>
            <person name="Nolan M."/>
            <person name="Ohm R."/>
            <person name="Pangilinan J."/>
            <person name="Park H.-J."/>
            <person name="Ramirez L."/>
            <person name="Alfaro M."/>
            <person name="Sun H."/>
            <person name="Tritt A."/>
            <person name="Yoshinaga Y."/>
            <person name="Zwiers L.-H."/>
            <person name="Turgeon B."/>
            <person name="Goodwin S."/>
            <person name="Spatafora J."/>
            <person name="Crous P."/>
            <person name="Grigoriev I."/>
        </authorList>
    </citation>
    <scope>NUCLEOTIDE SEQUENCE</scope>
    <source>
        <strain evidence="2">CBS 690.94</strain>
    </source>
</reference>
<protein>
    <recommendedName>
        <fullName evidence="4">NADH-ubiquinone oxidoreductase 17.8 kDa subunit</fullName>
    </recommendedName>
</protein>
<comment type="caution">
    <text evidence="2">The sequence shown here is derived from an EMBL/GenBank/DDBJ whole genome shotgun (WGS) entry which is preliminary data.</text>
</comment>
<evidence type="ECO:0000256" key="1">
    <source>
        <dbReference type="SAM" id="MobiDB-lite"/>
    </source>
</evidence>
<evidence type="ECO:0000313" key="2">
    <source>
        <dbReference type="EMBL" id="KAF2442592.1"/>
    </source>
</evidence>
<feature type="region of interest" description="Disordered" evidence="1">
    <location>
        <begin position="164"/>
        <end position="196"/>
    </location>
</feature>